<protein>
    <submittedName>
        <fullName evidence="1">Uncharacterized protein</fullName>
    </submittedName>
</protein>
<dbReference type="KEGG" id="mod:AS202_02650"/>
<evidence type="ECO:0000313" key="2">
    <source>
        <dbReference type="Proteomes" id="UP000069030"/>
    </source>
</evidence>
<dbReference type="EMBL" id="CP013690">
    <property type="protein sequence ID" value="ALU25124.1"/>
    <property type="molecule type" value="Genomic_DNA"/>
</dbReference>
<dbReference type="AlphaFoldDB" id="A0A0S7EDJ0"/>
<accession>A0A0S7EDJ0</accession>
<organism evidence="1 2">
    <name type="scientific">Myroides odoratimimus</name>
    <dbReference type="NCBI Taxonomy" id="76832"/>
    <lineage>
        <taxon>Bacteria</taxon>
        <taxon>Pseudomonadati</taxon>
        <taxon>Bacteroidota</taxon>
        <taxon>Flavobacteriia</taxon>
        <taxon>Flavobacteriales</taxon>
        <taxon>Flavobacteriaceae</taxon>
        <taxon>Myroides</taxon>
    </lineage>
</organism>
<sequence length="104" mass="12083">MTKGQVHIRCSKCGTFNVDTDNCISCGHALNMVQQREEERKHLERERIAKALAEEPSAIEKFLLRMTKHPWLLVRLFFKLVYGVWFTVMAVTMFIAWLIGMIVA</sequence>
<reference evidence="1 2" key="1">
    <citation type="journal article" date="2016" name="J. Zhejiang Univ. Sci. B">
        <title>Antibiotic resistance mechanisms of Myroides sp.</title>
        <authorList>
            <person name="Hu S."/>
            <person name="Yuan S."/>
            <person name="Qu H."/>
            <person name="Jiang T."/>
            <person name="Zhou Y."/>
            <person name="Wang M."/>
            <person name="Ming D."/>
        </authorList>
    </citation>
    <scope>NUCLEOTIDE SEQUENCE [LARGE SCALE GENOMIC DNA]</scope>
    <source>
        <strain evidence="1 2">PR63039</strain>
    </source>
</reference>
<dbReference type="GeneID" id="66973755"/>
<dbReference type="Proteomes" id="UP000069030">
    <property type="component" value="Chromosome"/>
</dbReference>
<gene>
    <name evidence="1" type="ORF">AS202_02650</name>
</gene>
<proteinExistence type="predicted"/>
<name>A0A0S7EDJ0_9FLAO</name>
<dbReference type="eggNOG" id="ENOG5032TAX">
    <property type="taxonomic scope" value="Bacteria"/>
</dbReference>
<evidence type="ECO:0000313" key="1">
    <source>
        <dbReference type="EMBL" id="ALU25124.1"/>
    </source>
</evidence>
<dbReference type="RefSeq" id="WP_006259545.1">
    <property type="nucleotide sequence ID" value="NZ_BCMQ01000017.1"/>
</dbReference>